<reference evidence="1" key="1">
    <citation type="submission" date="2012-07" db="EMBL/GenBank/DDBJ databases">
        <authorList>
            <person name="Cummings C."/>
        </authorList>
    </citation>
    <scope>NUCLEOTIDE SEQUENCE</scope>
    <source>
        <strain evidence="1">1330</strain>
    </source>
</reference>
<accession>K8AGP9</accession>
<dbReference type="Proteomes" id="UP000009340">
    <property type="component" value="Unassembled WGS sequence"/>
</dbReference>
<protein>
    <submittedName>
        <fullName evidence="1">Uncharacterized protein</fullName>
    </submittedName>
</protein>
<gene>
    <name evidence="1" type="ORF">BN137_2804</name>
</gene>
<sequence length="39" mass="4464">MLCAGNKHGHKDFYKTLITQAEAAFFLHLQLMETKIENA</sequence>
<organism evidence="1 2">
    <name type="scientific">Cronobacter condimenti 1330</name>
    <dbReference type="NCBI Taxonomy" id="1073999"/>
    <lineage>
        <taxon>Bacteria</taxon>
        <taxon>Pseudomonadati</taxon>
        <taxon>Pseudomonadota</taxon>
        <taxon>Gammaproteobacteria</taxon>
        <taxon>Enterobacterales</taxon>
        <taxon>Enterobacteriaceae</taxon>
        <taxon>Cronobacter</taxon>
    </lineage>
</organism>
<evidence type="ECO:0000313" key="2">
    <source>
        <dbReference type="Proteomes" id="UP000009340"/>
    </source>
</evidence>
<dbReference type="AlphaFoldDB" id="K8AGP9"/>
<comment type="caution">
    <text evidence="1">The sequence shown here is derived from an EMBL/GenBank/DDBJ whole genome shotgun (WGS) entry which is preliminary data.</text>
</comment>
<dbReference type="EMBL" id="CAKW01000102">
    <property type="protein sequence ID" value="CCJ73427.1"/>
    <property type="molecule type" value="Genomic_DNA"/>
</dbReference>
<proteinExistence type="predicted"/>
<name>K8AGP9_9ENTR</name>
<evidence type="ECO:0000313" key="1">
    <source>
        <dbReference type="EMBL" id="CCJ73427.1"/>
    </source>
</evidence>